<protein>
    <submittedName>
        <fullName evidence="2">Uncharacterized protein</fullName>
    </submittedName>
</protein>
<proteinExistence type="predicted"/>
<gene>
    <name evidence="2" type="ORF">OCBIM_22031924mg</name>
</gene>
<evidence type="ECO:0000256" key="1">
    <source>
        <dbReference type="SAM" id="MobiDB-lite"/>
    </source>
</evidence>
<dbReference type="AlphaFoldDB" id="A0A0L8I6D9"/>
<name>A0A0L8I6D9_OCTBM</name>
<reference evidence="2" key="1">
    <citation type="submission" date="2015-07" db="EMBL/GenBank/DDBJ databases">
        <title>MeaNS - Measles Nucleotide Surveillance Program.</title>
        <authorList>
            <person name="Tran T."/>
            <person name="Druce J."/>
        </authorList>
    </citation>
    <scope>NUCLEOTIDE SEQUENCE</scope>
    <source>
        <strain evidence="2">UCB-OBI-ISO-001</strain>
        <tissue evidence="2">Gonad</tissue>
    </source>
</reference>
<organism evidence="2">
    <name type="scientific">Octopus bimaculoides</name>
    <name type="common">California two-spotted octopus</name>
    <dbReference type="NCBI Taxonomy" id="37653"/>
    <lineage>
        <taxon>Eukaryota</taxon>
        <taxon>Metazoa</taxon>
        <taxon>Spiralia</taxon>
        <taxon>Lophotrochozoa</taxon>
        <taxon>Mollusca</taxon>
        <taxon>Cephalopoda</taxon>
        <taxon>Coleoidea</taxon>
        <taxon>Octopodiformes</taxon>
        <taxon>Octopoda</taxon>
        <taxon>Incirrata</taxon>
        <taxon>Octopodidae</taxon>
        <taxon>Octopus</taxon>
    </lineage>
</organism>
<evidence type="ECO:0000313" key="2">
    <source>
        <dbReference type="EMBL" id="KOF97053.1"/>
    </source>
</evidence>
<accession>A0A0L8I6D9</accession>
<sequence length="80" mass="9558">MSNTTRQLVGRCSPLLVAAERERESERESDTERESDREKETDRERERERESEVLSIVKLGERREHSPRKWSYSHRALSDN</sequence>
<dbReference type="EMBL" id="KQ416413">
    <property type="protein sequence ID" value="KOF97053.1"/>
    <property type="molecule type" value="Genomic_DNA"/>
</dbReference>
<feature type="region of interest" description="Disordered" evidence="1">
    <location>
        <begin position="1"/>
        <end position="80"/>
    </location>
</feature>
<feature type="compositionally biased region" description="Basic and acidic residues" evidence="1">
    <location>
        <begin position="19"/>
        <end position="52"/>
    </location>
</feature>